<protein>
    <submittedName>
        <fullName evidence="15">ATP-dependent DNA helicase</fullName>
    </submittedName>
</protein>
<dbReference type="InterPro" id="IPR006554">
    <property type="entry name" value="Helicase-like_DEXD_c2"/>
</dbReference>
<dbReference type="RefSeq" id="WP_042679413.1">
    <property type="nucleotide sequence ID" value="NZ_CABKTM010000013.1"/>
</dbReference>
<dbReference type="GO" id="GO:0003677">
    <property type="term" value="F:DNA binding"/>
    <property type="evidence" value="ECO:0007669"/>
    <property type="project" value="UniProtKB-KW"/>
</dbReference>
<dbReference type="GO" id="GO:0005524">
    <property type="term" value="F:ATP binding"/>
    <property type="evidence" value="ECO:0007669"/>
    <property type="project" value="UniProtKB-KW"/>
</dbReference>
<evidence type="ECO:0000313" key="15">
    <source>
        <dbReference type="EMBL" id="MCR2043450.1"/>
    </source>
</evidence>
<dbReference type="OrthoDB" id="9765586at2"/>
<gene>
    <name evidence="15" type="ORF">NSA23_04885</name>
</gene>
<evidence type="ECO:0000256" key="11">
    <source>
        <dbReference type="ARBA" id="ARBA00023204"/>
    </source>
</evidence>
<keyword evidence="5" id="KW-0378">Hydrolase</keyword>
<dbReference type="Gene3D" id="1.10.275.40">
    <property type="match status" value="1"/>
</dbReference>
<dbReference type="SMART" id="SM00488">
    <property type="entry name" value="DEXDc2"/>
    <property type="match status" value="1"/>
</dbReference>
<name>A0A9X2MI11_9FIRM</name>
<comment type="similarity">
    <text evidence="13">Belongs to the helicase family. DinG subfamily.</text>
</comment>
<keyword evidence="7" id="KW-0067">ATP-binding</keyword>
<dbReference type="PROSITE" id="PS51193">
    <property type="entry name" value="HELICASE_ATP_BIND_2"/>
    <property type="match status" value="1"/>
</dbReference>
<dbReference type="InterPro" id="IPR014013">
    <property type="entry name" value="Helic_SF1/SF2_ATP-bd_DinG/Rad3"/>
</dbReference>
<dbReference type="SMART" id="SM00491">
    <property type="entry name" value="HELICc2"/>
    <property type="match status" value="1"/>
</dbReference>
<evidence type="ECO:0000256" key="12">
    <source>
        <dbReference type="ARBA" id="ARBA00023235"/>
    </source>
</evidence>
<sequence>MSKQIKVSVRNLVEFIFRSGDIDNTFVGSTRALEGTRAHQKVQSSYGEEYTPEVVLRHIFNYGNFTIEIEGRADGILKENQRIIVDEIKSTIRPLDEIDEDYNLLHWAQGKCYGYMYAIENEIEELEIQLTYFNIESEETKKFIKYYTLSELEEFFLGLIGKYIEWANMTFYWGEVRNVSIKELSFPFKSYRKGQRKLAVAVYKTILNEKNLFTQAPTGIGKTISTIFPSIKAIGEGVASKIFYLTAKTITKEVALNSIKQMVWKGLRIKSIVITAKEKICLNEEVKCNPRECPYAKGHFDRVNDAIMDVLDKEDIITRDVILEYAKLHQVCPFELSLDLSLWSDVIICDYNYVFDPNVYLKRFFNESGNDYIFLIDEAHNLVERSRDMFSAQVVKEPFLRYKRLFKEDFPNLSRNFNSCNNIMNKVKREHISNSDFYYQKEEITDIYPPIRKLIKELEQWLIKEKEHQLHKEILELYFELLRFIKISDFYDKRYVTYIEQRGKDVLLKLFCIDTSYLLSETLKKGKAAICFSATLTPLDYYRNILGGDEEDYITRFSSPFPKSNLCLLVGDTISTKYKNREKTYLDIVEYIEEFVSQKKGNYFVFFPSYKYMEEIYICFTNRNPGIITIVQENSMKEKDRENFLNRFHLKQENTMVAFAVLGGIFSEGIDLIGEKLIGATIVGVGLPQICFERNIIREYFQIENGLGYEYAYMYPGMNKVFQAAGRVIRSENDRGALLLIDERFSTTKYRRLYPREWFHYRRVKDSKSIKTNLIDFWDT</sequence>
<dbReference type="EMBL" id="JANJZL010000002">
    <property type="protein sequence ID" value="MCR2043450.1"/>
    <property type="molecule type" value="Genomic_DNA"/>
</dbReference>
<keyword evidence="16" id="KW-1185">Reference proteome</keyword>
<evidence type="ECO:0000256" key="7">
    <source>
        <dbReference type="ARBA" id="ARBA00022840"/>
    </source>
</evidence>
<evidence type="ECO:0000256" key="2">
    <source>
        <dbReference type="ARBA" id="ARBA00022723"/>
    </source>
</evidence>
<dbReference type="Gene3D" id="3.40.50.300">
    <property type="entry name" value="P-loop containing nucleotide triphosphate hydrolases"/>
    <property type="match status" value="2"/>
</dbReference>
<evidence type="ECO:0000256" key="3">
    <source>
        <dbReference type="ARBA" id="ARBA00022741"/>
    </source>
</evidence>
<dbReference type="PANTHER" id="PTHR11472:SF34">
    <property type="entry name" value="REGULATOR OF TELOMERE ELONGATION HELICASE 1"/>
    <property type="match status" value="1"/>
</dbReference>
<evidence type="ECO:0000256" key="8">
    <source>
        <dbReference type="ARBA" id="ARBA00023004"/>
    </source>
</evidence>
<evidence type="ECO:0000256" key="6">
    <source>
        <dbReference type="ARBA" id="ARBA00022806"/>
    </source>
</evidence>
<evidence type="ECO:0000256" key="5">
    <source>
        <dbReference type="ARBA" id="ARBA00022801"/>
    </source>
</evidence>
<dbReference type="GO" id="GO:0043139">
    <property type="term" value="F:5'-3' DNA helicase activity"/>
    <property type="evidence" value="ECO:0007669"/>
    <property type="project" value="UniProtKB-EC"/>
</dbReference>
<dbReference type="Gene3D" id="1.10.30.20">
    <property type="entry name" value="Bacterial XPD DNA helicase, FeS cluster domain"/>
    <property type="match status" value="1"/>
</dbReference>
<organism evidence="15 16">
    <name type="scientific">Anaerosalibacter massiliensis</name>
    <dbReference type="NCBI Taxonomy" id="1347392"/>
    <lineage>
        <taxon>Bacteria</taxon>
        <taxon>Bacillati</taxon>
        <taxon>Bacillota</taxon>
        <taxon>Tissierellia</taxon>
        <taxon>Tissierellales</taxon>
        <taxon>Sporanaerobacteraceae</taxon>
        <taxon>Anaerosalibacter</taxon>
    </lineage>
</organism>
<dbReference type="InterPro" id="IPR027417">
    <property type="entry name" value="P-loop_NTPase"/>
</dbReference>
<dbReference type="Pfam" id="PF13307">
    <property type="entry name" value="Helicase_C_2"/>
    <property type="match status" value="1"/>
</dbReference>
<evidence type="ECO:0000256" key="1">
    <source>
        <dbReference type="ARBA" id="ARBA00022485"/>
    </source>
</evidence>
<accession>A0A9X2MI11</accession>
<dbReference type="Proteomes" id="UP001142078">
    <property type="component" value="Unassembled WGS sequence"/>
</dbReference>
<keyword evidence="8" id="KW-0408">Iron</keyword>
<dbReference type="AlphaFoldDB" id="A0A9X2MI11"/>
<evidence type="ECO:0000256" key="4">
    <source>
        <dbReference type="ARBA" id="ARBA00022763"/>
    </source>
</evidence>
<dbReference type="GO" id="GO:0006281">
    <property type="term" value="P:DNA repair"/>
    <property type="evidence" value="ECO:0007669"/>
    <property type="project" value="UniProtKB-KW"/>
</dbReference>
<evidence type="ECO:0000256" key="10">
    <source>
        <dbReference type="ARBA" id="ARBA00023125"/>
    </source>
</evidence>
<keyword evidence="10" id="KW-0238">DNA-binding</keyword>
<keyword evidence="6 15" id="KW-0347">Helicase</keyword>
<evidence type="ECO:0000313" key="16">
    <source>
        <dbReference type="Proteomes" id="UP001142078"/>
    </source>
</evidence>
<dbReference type="InterPro" id="IPR006555">
    <property type="entry name" value="ATP-dep_Helicase_C"/>
</dbReference>
<keyword evidence="2" id="KW-0479">Metal-binding</keyword>
<dbReference type="InterPro" id="IPR042493">
    <property type="entry name" value="XPD_DNA_FeS"/>
</dbReference>
<comment type="caution">
    <text evidence="15">The sequence shown here is derived from an EMBL/GenBank/DDBJ whole genome shotgun (WGS) entry which is preliminary data.</text>
</comment>
<reference evidence="15" key="1">
    <citation type="submission" date="2022-07" db="EMBL/GenBank/DDBJ databases">
        <title>Enhanced cultured diversity of the mouse gut microbiota enables custom-made synthetic communities.</title>
        <authorList>
            <person name="Afrizal A."/>
        </authorList>
    </citation>
    <scope>NUCLEOTIDE SEQUENCE</scope>
    <source>
        <strain evidence="15">DSM 29482</strain>
    </source>
</reference>
<feature type="domain" description="Helicase ATP-binding" evidence="14">
    <location>
        <begin position="181"/>
        <end position="442"/>
    </location>
</feature>
<keyword evidence="11" id="KW-0234">DNA repair</keyword>
<proteinExistence type="inferred from homology"/>
<dbReference type="InterPro" id="IPR010614">
    <property type="entry name" value="RAD3-like_helicase_DEAD"/>
</dbReference>
<keyword evidence="1" id="KW-0004">4Fe-4S</keyword>
<dbReference type="GO" id="GO:0016818">
    <property type="term" value="F:hydrolase activity, acting on acid anhydrides, in phosphorus-containing anhydrides"/>
    <property type="evidence" value="ECO:0007669"/>
    <property type="project" value="InterPro"/>
</dbReference>
<dbReference type="GO" id="GO:0046872">
    <property type="term" value="F:metal ion binding"/>
    <property type="evidence" value="ECO:0007669"/>
    <property type="project" value="UniProtKB-KW"/>
</dbReference>
<evidence type="ECO:0000259" key="14">
    <source>
        <dbReference type="PROSITE" id="PS51193"/>
    </source>
</evidence>
<evidence type="ECO:0000256" key="9">
    <source>
        <dbReference type="ARBA" id="ARBA00023014"/>
    </source>
</evidence>
<dbReference type="GO" id="GO:0051539">
    <property type="term" value="F:4 iron, 4 sulfur cluster binding"/>
    <property type="evidence" value="ECO:0007669"/>
    <property type="project" value="UniProtKB-KW"/>
</dbReference>
<evidence type="ECO:0000256" key="13">
    <source>
        <dbReference type="ARBA" id="ARBA00038058"/>
    </source>
</evidence>
<keyword evidence="3" id="KW-0547">Nucleotide-binding</keyword>
<dbReference type="Pfam" id="PF06733">
    <property type="entry name" value="DEAD_2"/>
    <property type="match status" value="1"/>
</dbReference>
<keyword evidence="12" id="KW-0413">Isomerase</keyword>
<keyword evidence="9" id="KW-0411">Iron-sulfur</keyword>
<dbReference type="SUPFAM" id="SSF52540">
    <property type="entry name" value="P-loop containing nucleoside triphosphate hydrolases"/>
    <property type="match status" value="2"/>
</dbReference>
<keyword evidence="4" id="KW-0227">DNA damage</keyword>
<dbReference type="PANTHER" id="PTHR11472">
    <property type="entry name" value="DNA REPAIR DEAD HELICASE RAD3/XP-D SUBFAMILY MEMBER"/>
    <property type="match status" value="1"/>
</dbReference>
<dbReference type="InterPro" id="IPR045028">
    <property type="entry name" value="DinG/Rad3-like"/>
</dbReference>